<evidence type="ECO:0000313" key="2">
    <source>
        <dbReference type="Proteomes" id="UP001386955"/>
    </source>
</evidence>
<keyword evidence="2" id="KW-1185">Reference proteome</keyword>
<organism evidence="1 2">
    <name type="scientific">Psophocarpus tetragonolobus</name>
    <name type="common">Winged bean</name>
    <name type="synonym">Dolichos tetragonolobus</name>
    <dbReference type="NCBI Taxonomy" id="3891"/>
    <lineage>
        <taxon>Eukaryota</taxon>
        <taxon>Viridiplantae</taxon>
        <taxon>Streptophyta</taxon>
        <taxon>Embryophyta</taxon>
        <taxon>Tracheophyta</taxon>
        <taxon>Spermatophyta</taxon>
        <taxon>Magnoliopsida</taxon>
        <taxon>eudicotyledons</taxon>
        <taxon>Gunneridae</taxon>
        <taxon>Pentapetalae</taxon>
        <taxon>rosids</taxon>
        <taxon>fabids</taxon>
        <taxon>Fabales</taxon>
        <taxon>Fabaceae</taxon>
        <taxon>Papilionoideae</taxon>
        <taxon>50 kb inversion clade</taxon>
        <taxon>NPAAA clade</taxon>
        <taxon>indigoferoid/millettioid clade</taxon>
        <taxon>Phaseoleae</taxon>
        <taxon>Psophocarpus</taxon>
    </lineage>
</organism>
<dbReference type="EMBL" id="JAYMYS010000003">
    <property type="protein sequence ID" value="KAK7401089.1"/>
    <property type="molecule type" value="Genomic_DNA"/>
</dbReference>
<comment type="caution">
    <text evidence="1">The sequence shown here is derived from an EMBL/GenBank/DDBJ whole genome shotgun (WGS) entry which is preliminary data.</text>
</comment>
<sequence>MVNVRFLKIYRGYHYSEWKEQFNVYLDNGLKSLSHKLRYLCWEGFSLESLPSNFCAEQLVELCIRGSKVKKLWDGVQLHPFVSYLPKLTNLHLSYCIEIERINVHSKSLRVLTLYGCSSLNELSVTSKELTELNLSNTSIRALPSTVLQNTKLSQFWLHRYNFIDELSDDSAMGSITVKLVHLAELPRSLKELDIDDCTKLISLTKLPPSLEEFGDEPRQERIKECGVFPVYNLESRFKLLGNSNREIFDMESILQVSDNESHPKAIRVGVEDSIKEKEYCE</sequence>
<dbReference type="SUPFAM" id="SSF52058">
    <property type="entry name" value="L domain-like"/>
    <property type="match status" value="1"/>
</dbReference>
<accession>A0AAN9SVH4</accession>
<dbReference type="Gene3D" id="3.80.10.10">
    <property type="entry name" value="Ribonuclease Inhibitor"/>
    <property type="match status" value="2"/>
</dbReference>
<name>A0AAN9SVH4_PSOTE</name>
<dbReference type="InterPro" id="IPR044974">
    <property type="entry name" value="Disease_R_plants"/>
</dbReference>
<dbReference type="PANTHER" id="PTHR11017:SF243">
    <property type="entry name" value="ADP-RIBOSYL CYCLASE_CYCLIC ADP-RIBOSE HYDROLASE"/>
    <property type="match status" value="1"/>
</dbReference>
<dbReference type="InterPro" id="IPR032675">
    <property type="entry name" value="LRR_dom_sf"/>
</dbReference>
<reference evidence="1 2" key="1">
    <citation type="submission" date="2024-01" db="EMBL/GenBank/DDBJ databases">
        <title>The genomes of 5 underutilized Papilionoideae crops provide insights into root nodulation and disease resistanc.</title>
        <authorList>
            <person name="Jiang F."/>
        </authorList>
    </citation>
    <scope>NUCLEOTIDE SEQUENCE [LARGE SCALE GENOMIC DNA]</scope>
    <source>
        <strain evidence="1">DUOXIRENSHENG_FW03</strain>
        <tissue evidence="1">Leaves</tissue>
    </source>
</reference>
<dbReference type="AlphaFoldDB" id="A0AAN9SVH4"/>
<evidence type="ECO:0000313" key="1">
    <source>
        <dbReference type="EMBL" id="KAK7401089.1"/>
    </source>
</evidence>
<dbReference type="Proteomes" id="UP001386955">
    <property type="component" value="Unassembled WGS sequence"/>
</dbReference>
<dbReference type="PANTHER" id="PTHR11017">
    <property type="entry name" value="LEUCINE-RICH REPEAT-CONTAINING PROTEIN"/>
    <property type="match status" value="1"/>
</dbReference>
<protein>
    <submittedName>
        <fullName evidence="1">Uncharacterized protein</fullName>
    </submittedName>
</protein>
<gene>
    <name evidence="1" type="ORF">VNO78_12403</name>
</gene>
<dbReference type="GO" id="GO:0006952">
    <property type="term" value="P:defense response"/>
    <property type="evidence" value="ECO:0007669"/>
    <property type="project" value="InterPro"/>
</dbReference>
<proteinExistence type="predicted"/>